<dbReference type="NCBIfam" id="TIGR00254">
    <property type="entry name" value="GGDEF"/>
    <property type="match status" value="1"/>
</dbReference>
<dbReference type="SMART" id="SM00267">
    <property type="entry name" value="GGDEF"/>
    <property type="match status" value="1"/>
</dbReference>
<dbReference type="EC" id="2.7.7.65" evidence="3"/>
<feature type="coiled-coil region" evidence="5">
    <location>
        <begin position="5"/>
        <end position="36"/>
    </location>
</feature>
<organism evidence="8 9">
    <name type="scientific">Stutzerimonas degradans</name>
    <dbReference type="NCBI Taxonomy" id="2968968"/>
    <lineage>
        <taxon>Bacteria</taxon>
        <taxon>Pseudomonadati</taxon>
        <taxon>Pseudomonadota</taxon>
        <taxon>Gammaproteobacteria</taxon>
        <taxon>Pseudomonadales</taxon>
        <taxon>Pseudomonadaceae</taxon>
        <taxon>Stutzerimonas</taxon>
    </lineage>
</organism>
<dbReference type="CDD" id="cd01949">
    <property type="entry name" value="GGDEF"/>
    <property type="match status" value="1"/>
</dbReference>
<evidence type="ECO:0000313" key="8">
    <source>
        <dbReference type="EMBL" id="PNF77370.1"/>
    </source>
</evidence>
<dbReference type="InterPro" id="IPR000160">
    <property type="entry name" value="GGDEF_dom"/>
</dbReference>
<dbReference type="GO" id="GO:0052621">
    <property type="term" value="F:diguanylate cyclase activity"/>
    <property type="evidence" value="ECO:0007669"/>
    <property type="project" value="UniProtKB-EC"/>
</dbReference>
<comment type="cofactor">
    <cofactor evidence="1">
        <name>Mg(2+)</name>
        <dbReference type="ChEBI" id="CHEBI:18420"/>
    </cofactor>
</comment>
<dbReference type="PANTHER" id="PTHR45138">
    <property type="entry name" value="REGULATORY COMPONENTS OF SENSORY TRANSDUCTION SYSTEM"/>
    <property type="match status" value="1"/>
</dbReference>
<dbReference type="Pfam" id="PF20975">
    <property type="entry name" value="DGCcoil"/>
    <property type="match status" value="1"/>
</dbReference>
<feature type="region of interest" description="Disordered" evidence="6">
    <location>
        <begin position="180"/>
        <end position="240"/>
    </location>
</feature>
<protein>
    <recommendedName>
        <fullName evidence="3">diguanylate cyclase</fullName>
        <ecNumber evidence="3">2.7.7.65</ecNumber>
    </recommendedName>
</protein>
<sequence length="587" mass="65300">MSVETERWKEKYLRLLEQQEQIEQRWEQRVDLLRRSLVRSSMAVEGADPAVENCLRQMREVLRDGDFDDGLSTLVPRLEKAVLDSDRQRQERTRHLIEALHGLVNPLLAMSPPADVRRRLKRFARKLEQRIGRARELPALLGELGELQRQALGAPLVADNPGGGFLRRLFAGRESVALDAEDSTPVSAPPVAAEVPPQADQAQADQSTPLSAYELEGDVPSSDAPAGDCEPALADSPEPPYSQVAERIEAALRGLVGSLRLGEAQQARAEALHERIRHGLNWYELVPVLDDLASLLLAASDQDQREFESYLKTLSERLVTMQQNLYAAHDGHAEARRTAEALDHELREQVDVLQSSMREATDLASLKRVVEARLDGLLHTVGEYQQQRSQHEQALGARLQELVGRVGSLEQAAQGLRGHLEEQRQKALLDGLTGLPNRTAWNERLALEAARWERYGGELLLAVVDVDHFKRINDSYGHLAGDRVLKIIGGELRKRLRATDFIARFGGEEFVLLLPSTAPEAGLQVLEALRSGIDVCPFHFKGERVQITVSAGMSAFAAGDTPEQVFERADLALYRAKDAGRNRVERG</sequence>
<keyword evidence="9" id="KW-1185">Reference proteome</keyword>
<name>A0A8E2QG84_9GAMM</name>
<dbReference type="RefSeq" id="WP_102828047.1">
    <property type="nucleotide sequence ID" value="NZ_CP065721.1"/>
</dbReference>
<proteinExistence type="predicted"/>
<feature type="domain" description="GGDEF" evidence="7">
    <location>
        <begin position="457"/>
        <end position="587"/>
    </location>
</feature>
<comment type="subcellular location">
    <subcellularLocation>
        <location evidence="2">Cell inner membrane</location>
    </subcellularLocation>
</comment>
<accession>A0A8E2QG84</accession>
<dbReference type="PANTHER" id="PTHR45138:SF9">
    <property type="entry name" value="DIGUANYLATE CYCLASE DGCM-RELATED"/>
    <property type="match status" value="1"/>
</dbReference>
<evidence type="ECO:0000256" key="4">
    <source>
        <dbReference type="ARBA" id="ARBA00034247"/>
    </source>
</evidence>
<dbReference type="EMBL" id="POUK01000002">
    <property type="protein sequence ID" value="PNF77370.1"/>
    <property type="molecule type" value="Genomic_DNA"/>
</dbReference>
<dbReference type="InterPro" id="IPR048516">
    <property type="entry name" value="DGCcoil"/>
</dbReference>
<dbReference type="FunFam" id="3.30.70.270:FF:000001">
    <property type="entry name" value="Diguanylate cyclase domain protein"/>
    <property type="match status" value="1"/>
</dbReference>
<dbReference type="InterPro" id="IPR029787">
    <property type="entry name" value="Nucleotide_cyclase"/>
</dbReference>
<dbReference type="InterPro" id="IPR043128">
    <property type="entry name" value="Rev_trsase/Diguanyl_cyclase"/>
</dbReference>
<evidence type="ECO:0000256" key="5">
    <source>
        <dbReference type="SAM" id="Coils"/>
    </source>
</evidence>
<dbReference type="Proteomes" id="UP000235881">
    <property type="component" value="Unassembled WGS sequence"/>
</dbReference>
<dbReference type="PROSITE" id="PS50887">
    <property type="entry name" value="GGDEF"/>
    <property type="match status" value="1"/>
</dbReference>
<comment type="catalytic activity">
    <reaction evidence="4">
        <text>2 GTP = 3',3'-c-di-GMP + 2 diphosphate</text>
        <dbReference type="Rhea" id="RHEA:24898"/>
        <dbReference type="ChEBI" id="CHEBI:33019"/>
        <dbReference type="ChEBI" id="CHEBI:37565"/>
        <dbReference type="ChEBI" id="CHEBI:58805"/>
        <dbReference type="EC" id="2.7.7.65"/>
    </reaction>
</comment>
<gene>
    <name evidence="8" type="ORF">CXK95_06690</name>
</gene>
<evidence type="ECO:0000313" key="9">
    <source>
        <dbReference type="Proteomes" id="UP000235881"/>
    </source>
</evidence>
<evidence type="ECO:0000256" key="6">
    <source>
        <dbReference type="SAM" id="MobiDB-lite"/>
    </source>
</evidence>
<dbReference type="InterPro" id="IPR050469">
    <property type="entry name" value="Diguanylate_Cyclase"/>
</dbReference>
<evidence type="ECO:0000256" key="1">
    <source>
        <dbReference type="ARBA" id="ARBA00001946"/>
    </source>
</evidence>
<dbReference type="AlphaFoldDB" id="A0A8E2QG84"/>
<dbReference type="SUPFAM" id="SSF55073">
    <property type="entry name" value="Nucleotide cyclase"/>
    <property type="match status" value="1"/>
</dbReference>
<dbReference type="GO" id="GO:0043709">
    <property type="term" value="P:cell adhesion involved in single-species biofilm formation"/>
    <property type="evidence" value="ECO:0007669"/>
    <property type="project" value="TreeGrafter"/>
</dbReference>
<feature type="compositionally biased region" description="Low complexity" evidence="6">
    <location>
        <begin position="183"/>
        <end position="209"/>
    </location>
</feature>
<keyword evidence="5" id="KW-0175">Coiled coil</keyword>
<dbReference type="GO" id="GO:1902201">
    <property type="term" value="P:negative regulation of bacterial-type flagellum-dependent cell motility"/>
    <property type="evidence" value="ECO:0007669"/>
    <property type="project" value="TreeGrafter"/>
</dbReference>
<evidence type="ECO:0000256" key="3">
    <source>
        <dbReference type="ARBA" id="ARBA00012528"/>
    </source>
</evidence>
<dbReference type="Gene3D" id="3.30.70.270">
    <property type="match status" value="1"/>
</dbReference>
<evidence type="ECO:0000259" key="7">
    <source>
        <dbReference type="PROSITE" id="PS50887"/>
    </source>
</evidence>
<reference evidence="8 9" key="1">
    <citation type="submission" date="2018-01" db="EMBL/GenBank/DDBJ databases">
        <title>Denitrification phenotypes of diverse strains of Pseudomonas stutzeri.</title>
        <authorList>
            <person name="Milligan D.A."/>
            <person name="Bergaust L."/>
            <person name="Bakken L.R."/>
            <person name="Frostegard A."/>
        </authorList>
    </citation>
    <scope>NUCLEOTIDE SEQUENCE [LARGE SCALE GENOMIC DNA]</scope>
    <source>
        <strain evidence="8 9">DSM 50238</strain>
    </source>
</reference>
<dbReference type="Pfam" id="PF00990">
    <property type="entry name" value="GGDEF"/>
    <property type="match status" value="1"/>
</dbReference>
<evidence type="ECO:0000256" key="2">
    <source>
        <dbReference type="ARBA" id="ARBA00004533"/>
    </source>
</evidence>
<comment type="caution">
    <text evidence="8">The sequence shown here is derived from an EMBL/GenBank/DDBJ whole genome shotgun (WGS) entry which is preliminary data.</text>
</comment>
<dbReference type="GO" id="GO:0005886">
    <property type="term" value="C:plasma membrane"/>
    <property type="evidence" value="ECO:0007669"/>
    <property type="project" value="UniProtKB-SubCell"/>
</dbReference>